<evidence type="ECO:0000313" key="2">
    <source>
        <dbReference type="EMBL" id="RKN08570.1"/>
    </source>
</evidence>
<dbReference type="EMBL" id="RBDX01000010">
    <property type="protein sequence ID" value="RKN08570.1"/>
    <property type="molecule type" value="Genomic_DNA"/>
</dbReference>
<organism evidence="2 5">
    <name type="scientific">Streptomyces radicis</name>
    <dbReference type="NCBI Taxonomy" id="1750517"/>
    <lineage>
        <taxon>Bacteria</taxon>
        <taxon>Bacillati</taxon>
        <taxon>Actinomycetota</taxon>
        <taxon>Actinomycetes</taxon>
        <taxon>Kitasatosporales</taxon>
        <taxon>Streptomycetaceae</taxon>
        <taxon>Streptomyces</taxon>
    </lineage>
</organism>
<dbReference type="AlphaFoldDB" id="A0A3A9W6S7"/>
<evidence type="ECO:0000313" key="3">
    <source>
        <dbReference type="EMBL" id="RKN21728.1"/>
    </source>
</evidence>
<evidence type="ECO:0000313" key="4">
    <source>
        <dbReference type="Proteomes" id="UP000268652"/>
    </source>
</evidence>
<evidence type="ECO:0000256" key="1">
    <source>
        <dbReference type="SAM" id="MobiDB-lite"/>
    </source>
</evidence>
<proteinExistence type="predicted"/>
<keyword evidence="4" id="KW-1185">Reference proteome</keyword>
<feature type="region of interest" description="Disordered" evidence="1">
    <location>
        <begin position="65"/>
        <end position="87"/>
    </location>
</feature>
<gene>
    <name evidence="3" type="ORF">D7318_15270</name>
    <name evidence="2" type="ORF">D7319_14315</name>
</gene>
<comment type="caution">
    <text evidence="2">The sequence shown here is derived from an EMBL/GenBank/DDBJ whole genome shotgun (WGS) entry which is preliminary data.</text>
</comment>
<dbReference type="EMBL" id="RBDY01000010">
    <property type="protein sequence ID" value="RKN21728.1"/>
    <property type="molecule type" value="Genomic_DNA"/>
</dbReference>
<sequence>MAAAFAAFSDGPSSEDMAGHHAGVATEHLLKAFLVSLHPTLIVDGKDFNSMLYATGHGALLQVRGPRSRRSSSVRRMTEKGKIPPKPKVWPLTDARNGVAHCGYHDRAEVIVLFTDCITVIDQLLVELAIGPDCWGDYKALHDKLLGEGVEAARVRLEGKLARAQRVFAERYGHIYERERELVLTTVARVTTPGFIGEYSASAVCPVCSSRGSLMGQESVDEERWVVVLTPHIFQCFVCDLRLELGELDLLVVPLGDDVDLDVSPEDYYSQFEPDEDYAPSDDEPDYSARLLAYRKR</sequence>
<evidence type="ECO:0000313" key="5">
    <source>
        <dbReference type="Proteomes" id="UP000275024"/>
    </source>
</evidence>
<protein>
    <submittedName>
        <fullName evidence="2">Uncharacterized protein</fullName>
    </submittedName>
</protein>
<accession>A0A3A9W6S7</accession>
<dbReference type="Proteomes" id="UP000275024">
    <property type="component" value="Unassembled WGS sequence"/>
</dbReference>
<reference evidence="4 5" key="1">
    <citation type="submission" date="2018-09" db="EMBL/GenBank/DDBJ databases">
        <title>Streptomyces sp. nov. DS1-2, an endophytic actinomycete isolated from roots of Dendrobium scabrilingue.</title>
        <authorList>
            <person name="Kuncharoen N."/>
            <person name="Kudo T."/>
            <person name="Ohkuma M."/>
            <person name="Yuki M."/>
            <person name="Tanasupawat S."/>
        </authorList>
    </citation>
    <scope>NUCLEOTIDE SEQUENCE [LARGE SCALE GENOMIC DNA]</scope>
    <source>
        <strain evidence="2 5">AZ1-7</strain>
        <strain evidence="3 4">DS1-2</strain>
    </source>
</reference>
<dbReference type="Proteomes" id="UP000268652">
    <property type="component" value="Unassembled WGS sequence"/>
</dbReference>
<name>A0A3A9W6S7_9ACTN</name>